<dbReference type="FunCoup" id="Q4N8J1">
    <property type="interactions" value="51"/>
</dbReference>
<dbReference type="EMBL" id="AAGK01000001">
    <property type="protein sequence ID" value="EAN33717.1"/>
    <property type="molecule type" value="Genomic_DNA"/>
</dbReference>
<dbReference type="InterPro" id="IPR013977">
    <property type="entry name" value="GcvT_C"/>
</dbReference>
<name>Q4N8J1_THEPA</name>
<keyword evidence="2" id="KW-0489">Methyltransferase</keyword>
<evidence type="ECO:0000259" key="1">
    <source>
        <dbReference type="Pfam" id="PF08669"/>
    </source>
</evidence>
<dbReference type="InterPro" id="IPR029043">
    <property type="entry name" value="GcvT/YgfZ_C"/>
</dbReference>
<accession>Q4N8J1</accession>
<dbReference type="InterPro" id="IPR027266">
    <property type="entry name" value="TrmE/GcvT-like"/>
</dbReference>
<feature type="domain" description="Aminomethyltransferase C-terminal" evidence="1">
    <location>
        <begin position="173"/>
        <end position="233"/>
    </location>
</feature>
<dbReference type="KEGG" id="tpv:TP01_0480"/>
<organism evidence="2 3">
    <name type="scientific">Theileria parva</name>
    <name type="common">East coast fever infection agent</name>
    <dbReference type="NCBI Taxonomy" id="5875"/>
    <lineage>
        <taxon>Eukaryota</taxon>
        <taxon>Sar</taxon>
        <taxon>Alveolata</taxon>
        <taxon>Apicomplexa</taxon>
        <taxon>Aconoidasida</taxon>
        <taxon>Piroplasmida</taxon>
        <taxon>Theileriidae</taxon>
        <taxon>Theileria</taxon>
    </lineage>
</organism>
<dbReference type="GeneID" id="3503381"/>
<dbReference type="GO" id="GO:0005739">
    <property type="term" value="C:mitochondrion"/>
    <property type="evidence" value="ECO:0007669"/>
    <property type="project" value="TreeGrafter"/>
</dbReference>
<comment type="caution">
    <text evidence="2">The sequence shown here is derived from an EMBL/GenBank/DDBJ whole genome shotgun (WGS) entry which is preliminary data.</text>
</comment>
<dbReference type="Proteomes" id="UP000001949">
    <property type="component" value="Unassembled WGS sequence"/>
</dbReference>
<dbReference type="GO" id="GO:0008168">
    <property type="term" value="F:methyltransferase activity"/>
    <property type="evidence" value="ECO:0007669"/>
    <property type="project" value="UniProtKB-KW"/>
</dbReference>
<evidence type="ECO:0000313" key="2">
    <source>
        <dbReference type="EMBL" id="EAN33717.1"/>
    </source>
</evidence>
<dbReference type="SUPFAM" id="SSF101790">
    <property type="entry name" value="Aminomethyltransferase beta-barrel domain"/>
    <property type="match status" value="1"/>
</dbReference>
<sequence length="418" mass="48625">MDISINPLETHTVVGLYGPLSHDVLSKLLSEKSLEISIYEPDGSFEKTSSQYLRYFMKSFYINFKDYPERIICYRVLDVEDGFEFIIPNEYYGEFTELLLSNESVKTIGFDTYDIARLETGIIRPDLDLTPESTPMHCSLMWNLDIHKIRKRIIFGHKHLGRAMVDGVSKVRVGLISNKMITPSCTILTSSTRMPIGKITSSIFSPALGMYIAHCYVNCDYAKHDTPVIICIPKDPDASVSKVKYKKYYRNKILKSFCRGTIVRLPFIKSKYQVKDQEKKIRNVNFLSLNKKTEDSSISKDITKNGSSISRVVVRAESREVAKTRKQIWKDVIRNHRKKLNKTLEMACNKWEEINEQSINNEFEENEGTHEFNIAERINIIPEAKIDLKDVLEYYKTRHEVEVSHRHRRYRPIQHTMS</sequence>
<dbReference type="STRING" id="5875.Q4N8J1"/>
<dbReference type="Gene3D" id="3.30.1360.120">
    <property type="entry name" value="Probable tRNA modification gtpase trme, domain 1"/>
    <property type="match status" value="1"/>
</dbReference>
<reference evidence="2 3" key="1">
    <citation type="journal article" date="2005" name="Science">
        <title>Genome sequence of Theileria parva, a bovine pathogen that transforms lymphocytes.</title>
        <authorList>
            <person name="Gardner M.J."/>
            <person name="Bishop R."/>
            <person name="Shah T."/>
            <person name="de Villiers E.P."/>
            <person name="Carlton J.M."/>
            <person name="Hall N."/>
            <person name="Ren Q."/>
            <person name="Paulsen I.T."/>
            <person name="Pain A."/>
            <person name="Berriman M."/>
            <person name="Wilson R.J.M."/>
            <person name="Sato S."/>
            <person name="Ralph S.A."/>
            <person name="Mann D.J."/>
            <person name="Xiong Z."/>
            <person name="Shallom S.J."/>
            <person name="Weidman J."/>
            <person name="Jiang L."/>
            <person name="Lynn J."/>
            <person name="Weaver B."/>
            <person name="Shoaibi A."/>
            <person name="Domingo A.R."/>
            <person name="Wasawo D."/>
            <person name="Crabtree J."/>
            <person name="Wortman J.R."/>
            <person name="Haas B."/>
            <person name="Angiuoli S.V."/>
            <person name="Creasy T.H."/>
            <person name="Lu C."/>
            <person name="Suh B."/>
            <person name="Silva J.C."/>
            <person name="Utterback T.R."/>
            <person name="Feldblyum T.V."/>
            <person name="Pertea M."/>
            <person name="Allen J."/>
            <person name="Nierman W.C."/>
            <person name="Taracha E.L.N."/>
            <person name="Salzberg S.L."/>
            <person name="White O.R."/>
            <person name="Fitzhugh H.A."/>
            <person name="Morzaria S."/>
            <person name="Venter J.C."/>
            <person name="Fraser C.M."/>
            <person name="Nene V."/>
        </authorList>
    </citation>
    <scope>NUCLEOTIDE SEQUENCE [LARGE SCALE GENOMIC DNA]</scope>
    <source>
        <strain evidence="2 3">Muguga</strain>
    </source>
</reference>
<keyword evidence="3" id="KW-1185">Reference proteome</keyword>
<protein>
    <submittedName>
        <fullName evidence="2">Aminomethyltransferase, putative</fullName>
    </submittedName>
</protein>
<dbReference type="PANTHER" id="PTHR43757">
    <property type="entry name" value="AMINOMETHYLTRANSFERASE"/>
    <property type="match status" value="1"/>
</dbReference>
<keyword evidence="2" id="KW-0808">Transferase</keyword>
<evidence type="ECO:0000313" key="3">
    <source>
        <dbReference type="Proteomes" id="UP000001949"/>
    </source>
</evidence>
<dbReference type="PANTHER" id="PTHR43757:SF2">
    <property type="entry name" value="AMINOMETHYLTRANSFERASE, MITOCHONDRIAL"/>
    <property type="match status" value="1"/>
</dbReference>
<dbReference type="GO" id="GO:0032259">
    <property type="term" value="P:methylation"/>
    <property type="evidence" value="ECO:0007669"/>
    <property type="project" value="UniProtKB-KW"/>
</dbReference>
<dbReference type="SUPFAM" id="SSF103025">
    <property type="entry name" value="Folate-binding domain"/>
    <property type="match status" value="1"/>
</dbReference>
<dbReference type="Pfam" id="PF08669">
    <property type="entry name" value="GCV_T_C"/>
    <property type="match status" value="1"/>
</dbReference>
<dbReference type="eggNOG" id="KOG2770">
    <property type="taxonomic scope" value="Eukaryota"/>
</dbReference>
<dbReference type="InParanoid" id="Q4N8J1"/>
<dbReference type="InterPro" id="IPR028896">
    <property type="entry name" value="GcvT/YgfZ/DmdA"/>
</dbReference>
<gene>
    <name evidence="2" type="ordered locus">TP01_0480</name>
</gene>
<dbReference type="AlphaFoldDB" id="Q4N8J1"/>
<proteinExistence type="predicted"/>
<dbReference type="VEuPathDB" id="PiroplasmaDB:TpMuguga_01g00480"/>